<accession>A0AAU8MT31</accession>
<proteinExistence type="predicted"/>
<evidence type="ECO:0000313" key="1">
    <source>
        <dbReference type="EMBL" id="XCO74851.1"/>
    </source>
</evidence>
<dbReference type="EMBL" id="CP159925">
    <property type="protein sequence ID" value="XCO74851.1"/>
    <property type="molecule type" value="Genomic_DNA"/>
</dbReference>
<name>A0AAU8MT31_9GAMM</name>
<gene>
    <name evidence="1" type="ORF">ABU614_21210</name>
</gene>
<dbReference type="RefSeq" id="WP_363797706.1">
    <property type="nucleotide sequence ID" value="NZ_CP159925.1"/>
</dbReference>
<reference evidence="1" key="1">
    <citation type="submission" date="2024-06" db="EMBL/GenBank/DDBJ databases">
        <authorList>
            <person name="Li S."/>
        </authorList>
    </citation>
    <scope>NUCLEOTIDE SEQUENCE</scope>
    <source>
        <strain evidence="1">SR10</strain>
    </source>
</reference>
<organism evidence="1">
    <name type="scientific">Lysobacter firmicutimachus</name>
    <dbReference type="NCBI Taxonomy" id="1792846"/>
    <lineage>
        <taxon>Bacteria</taxon>
        <taxon>Pseudomonadati</taxon>
        <taxon>Pseudomonadota</taxon>
        <taxon>Gammaproteobacteria</taxon>
        <taxon>Lysobacterales</taxon>
        <taxon>Lysobacteraceae</taxon>
        <taxon>Lysobacter</taxon>
    </lineage>
</organism>
<dbReference type="AlphaFoldDB" id="A0AAU8MT31"/>
<evidence type="ECO:0008006" key="2">
    <source>
        <dbReference type="Google" id="ProtNLM"/>
    </source>
</evidence>
<protein>
    <recommendedName>
        <fullName evidence="2">Oxidoreductase</fullName>
    </recommendedName>
</protein>
<sequence length="161" mass="17974">MTATTQRLRIGRTVFAYTVDGAEQRADVAEIFIDERPLTQWLGIARDLGNADTDLEIPRPPALAERGLAVFLGQQPAHNQLGSARLVLYRCHCGCDYCGVVSCVLEVREDRVAWRQVAPEYEHGFAPTADAASVGPLDFVFDRGQYQRELERHFSASRPAR</sequence>